<dbReference type="InterPro" id="IPR052961">
    <property type="entry name" value="Oxido-Kinase-like_Enzymes"/>
</dbReference>
<dbReference type="OrthoDB" id="5915577at2759"/>
<accession>A0A2A6BTQ3</accession>
<dbReference type="Gene3D" id="3.90.1200.10">
    <property type="match status" value="1"/>
</dbReference>
<dbReference type="SUPFAM" id="SSF56112">
    <property type="entry name" value="Protein kinase-like (PK-like)"/>
    <property type="match status" value="1"/>
</dbReference>
<evidence type="ECO:0000313" key="2">
    <source>
        <dbReference type="Proteomes" id="UP000005239"/>
    </source>
</evidence>
<dbReference type="InterPro" id="IPR012877">
    <property type="entry name" value="Dhs-27"/>
</dbReference>
<organism evidence="1 2">
    <name type="scientific">Pristionchus pacificus</name>
    <name type="common">Parasitic nematode worm</name>
    <dbReference type="NCBI Taxonomy" id="54126"/>
    <lineage>
        <taxon>Eukaryota</taxon>
        <taxon>Metazoa</taxon>
        <taxon>Ecdysozoa</taxon>
        <taxon>Nematoda</taxon>
        <taxon>Chromadorea</taxon>
        <taxon>Rhabditida</taxon>
        <taxon>Rhabditina</taxon>
        <taxon>Diplogasteromorpha</taxon>
        <taxon>Diplogasteroidea</taxon>
        <taxon>Neodiplogasteridae</taxon>
        <taxon>Pristionchus</taxon>
    </lineage>
</organism>
<dbReference type="Proteomes" id="UP000005239">
    <property type="component" value="Unassembled WGS sequence"/>
</dbReference>
<dbReference type="PANTHER" id="PTHR23020">
    <property type="entry name" value="UNCHARACTERIZED NUCLEAR HORMONE RECEPTOR-RELATED"/>
    <property type="match status" value="1"/>
</dbReference>
<evidence type="ECO:0000313" key="1">
    <source>
        <dbReference type="EnsemblMetazoa" id="PPA37223.1"/>
    </source>
</evidence>
<protein>
    <submittedName>
        <fullName evidence="1">Phosphotransferase</fullName>
    </submittedName>
</protein>
<sequence length="414" mass="46254">MSLHEIRDGLLETAVTWDAFEKRIRSALYTEATLGANKSVVDIGEGNGFASRCGLITCDWVEDAEGDNLPKRVVLKIPSALPFLKLNNALPKGHRMIESEEGWEAMGDKLRGVHNTEVATYDFFEDFEGLALPKKYYGKPFGTIDKIGGEICLEYMENARMMNFHEKHSVESVKQIARALGKIQACSLKKEPSAPALLKDFVDEFSKNATLESYSGMFKSILLVDFSPKTAELMGKIGAILPDYFKSTLMSTLHKEMGVRPVLVNGDLRTENVLINKDNGDLAALIDWQCTHLGVGVEDLHRISLFALSTEDRRSSTGMLVEEMYKGMVNNLDGAEPPYSLEKLLFLSDLLFPHCALYFAGGAIAFNLRLKDNANEEEKERRKVKLEKVIGALEDIIEVHEKNIEVLIFHTTLS</sequence>
<dbReference type="EnsemblMetazoa" id="PPA37223.1">
    <property type="protein sequence ID" value="PPA37223.1"/>
    <property type="gene ID" value="WBGene00275592"/>
</dbReference>
<dbReference type="InterPro" id="IPR011009">
    <property type="entry name" value="Kinase-like_dom_sf"/>
</dbReference>
<reference evidence="2" key="1">
    <citation type="journal article" date="2008" name="Nat. Genet.">
        <title>The Pristionchus pacificus genome provides a unique perspective on nematode lifestyle and parasitism.</title>
        <authorList>
            <person name="Dieterich C."/>
            <person name="Clifton S.W."/>
            <person name="Schuster L.N."/>
            <person name="Chinwalla A."/>
            <person name="Delehaunty K."/>
            <person name="Dinkelacker I."/>
            <person name="Fulton L."/>
            <person name="Fulton R."/>
            <person name="Godfrey J."/>
            <person name="Minx P."/>
            <person name="Mitreva M."/>
            <person name="Roeseler W."/>
            <person name="Tian H."/>
            <person name="Witte H."/>
            <person name="Yang S.P."/>
            <person name="Wilson R.K."/>
            <person name="Sommer R.J."/>
        </authorList>
    </citation>
    <scope>NUCLEOTIDE SEQUENCE [LARGE SCALE GENOMIC DNA]</scope>
    <source>
        <strain evidence="2">PS312</strain>
    </source>
</reference>
<keyword evidence="2" id="KW-1185">Reference proteome</keyword>
<dbReference type="SMART" id="SM00587">
    <property type="entry name" value="CHK"/>
    <property type="match status" value="1"/>
</dbReference>
<accession>A0A8R1YZE0</accession>
<proteinExistence type="predicted"/>
<gene>
    <name evidence="1" type="primary">WBGene00275592</name>
</gene>
<name>A0A2A6BTQ3_PRIPA</name>
<dbReference type="PANTHER" id="PTHR23020:SF8">
    <property type="entry name" value="CHK KINASE-LIKE DOMAIN-CONTAINING PROTEIN"/>
    <property type="match status" value="1"/>
</dbReference>
<reference evidence="1" key="2">
    <citation type="submission" date="2022-06" db="UniProtKB">
        <authorList>
            <consortium name="EnsemblMetazoa"/>
        </authorList>
    </citation>
    <scope>IDENTIFICATION</scope>
    <source>
        <strain evidence="1">PS312</strain>
    </source>
</reference>
<dbReference type="Pfam" id="PF07914">
    <property type="entry name" value="DUF1679"/>
    <property type="match status" value="1"/>
</dbReference>
<dbReference type="InterPro" id="IPR015897">
    <property type="entry name" value="CHK_kinase-like"/>
</dbReference>
<dbReference type="AlphaFoldDB" id="A0A2A6BTQ3"/>